<accession>A0AAP0PV53</accession>
<sequence>MDVQLDYIWMSFLDGKRDSKRGFGHFELRFTTKIDRLLERKALMIDVRWLVPLMLVDDRNKKSMSYVGPFTVIHSSNSRSLTPSNTPPGTPWSPMTWTASSRRGDYTSLFNTYMSDVVTSLVVTTSTRHVPLRFLPKMYVGDTVCWNTHDVATTSFADCL</sequence>
<protein>
    <submittedName>
        <fullName evidence="1">Uncharacterized protein</fullName>
    </submittedName>
</protein>
<dbReference type="EMBL" id="JBBNAE010000001">
    <property type="protein sequence ID" value="KAK9155634.1"/>
    <property type="molecule type" value="Genomic_DNA"/>
</dbReference>
<name>A0AAP0PV53_9MAGN</name>
<keyword evidence="2" id="KW-1185">Reference proteome</keyword>
<proteinExistence type="predicted"/>
<evidence type="ECO:0000313" key="2">
    <source>
        <dbReference type="Proteomes" id="UP001417504"/>
    </source>
</evidence>
<gene>
    <name evidence="1" type="ORF">Sjap_003114</name>
</gene>
<dbReference type="Proteomes" id="UP001417504">
    <property type="component" value="Unassembled WGS sequence"/>
</dbReference>
<evidence type="ECO:0000313" key="1">
    <source>
        <dbReference type="EMBL" id="KAK9155634.1"/>
    </source>
</evidence>
<organism evidence="1 2">
    <name type="scientific">Stephania japonica</name>
    <dbReference type="NCBI Taxonomy" id="461633"/>
    <lineage>
        <taxon>Eukaryota</taxon>
        <taxon>Viridiplantae</taxon>
        <taxon>Streptophyta</taxon>
        <taxon>Embryophyta</taxon>
        <taxon>Tracheophyta</taxon>
        <taxon>Spermatophyta</taxon>
        <taxon>Magnoliopsida</taxon>
        <taxon>Ranunculales</taxon>
        <taxon>Menispermaceae</taxon>
        <taxon>Menispermoideae</taxon>
        <taxon>Cissampelideae</taxon>
        <taxon>Stephania</taxon>
    </lineage>
</organism>
<comment type="caution">
    <text evidence="1">The sequence shown here is derived from an EMBL/GenBank/DDBJ whole genome shotgun (WGS) entry which is preliminary data.</text>
</comment>
<reference evidence="1 2" key="1">
    <citation type="submission" date="2024-01" db="EMBL/GenBank/DDBJ databases">
        <title>Genome assemblies of Stephania.</title>
        <authorList>
            <person name="Yang L."/>
        </authorList>
    </citation>
    <scope>NUCLEOTIDE SEQUENCE [LARGE SCALE GENOMIC DNA]</scope>
    <source>
        <strain evidence="1">QJT</strain>
        <tissue evidence="1">Leaf</tissue>
    </source>
</reference>
<dbReference type="AlphaFoldDB" id="A0AAP0PV53"/>